<dbReference type="InterPro" id="IPR036291">
    <property type="entry name" value="NAD(P)-bd_dom_sf"/>
</dbReference>
<dbReference type="Pfam" id="PF13561">
    <property type="entry name" value="adh_short_C2"/>
    <property type="match status" value="1"/>
</dbReference>
<comment type="caution">
    <text evidence="3">The sequence shown here is derived from an EMBL/GenBank/DDBJ whole genome shotgun (WGS) entry which is preliminary data.</text>
</comment>
<protein>
    <submittedName>
        <fullName evidence="3">SDR family oxidoreductase</fullName>
    </submittedName>
</protein>
<dbReference type="PANTHER" id="PTHR42760">
    <property type="entry name" value="SHORT-CHAIN DEHYDROGENASES/REDUCTASES FAMILY MEMBER"/>
    <property type="match status" value="1"/>
</dbReference>
<comment type="similarity">
    <text evidence="1">Belongs to the short-chain dehydrogenases/reductases (SDR) family.</text>
</comment>
<dbReference type="GO" id="GO:0048038">
    <property type="term" value="F:quinone binding"/>
    <property type="evidence" value="ECO:0007669"/>
    <property type="project" value="TreeGrafter"/>
</dbReference>
<dbReference type="GO" id="GO:0006633">
    <property type="term" value="P:fatty acid biosynthetic process"/>
    <property type="evidence" value="ECO:0007669"/>
    <property type="project" value="TreeGrafter"/>
</dbReference>
<dbReference type="AlphaFoldDB" id="A0A9D0YZX6"/>
<dbReference type="Proteomes" id="UP000886725">
    <property type="component" value="Unassembled WGS sequence"/>
</dbReference>
<gene>
    <name evidence="3" type="ORF">IAC85_04605</name>
</gene>
<keyword evidence="2" id="KW-0560">Oxidoreductase</keyword>
<dbReference type="Gene3D" id="3.40.50.720">
    <property type="entry name" value="NAD(P)-binding Rossmann-like Domain"/>
    <property type="match status" value="1"/>
</dbReference>
<dbReference type="InterPro" id="IPR002347">
    <property type="entry name" value="SDR_fam"/>
</dbReference>
<dbReference type="GO" id="GO:0016616">
    <property type="term" value="F:oxidoreductase activity, acting on the CH-OH group of donors, NAD or NADP as acceptor"/>
    <property type="evidence" value="ECO:0007669"/>
    <property type="project" value="TreeGrafter"/>
</dbReference>
<dbReference type="FunFam" id="3.40.50.720:FF:000084">
    <property type="entry name" value="Short-chain dehydrogenase reductase"/>
    <property type="match status" value="1"/>
</dbReference>
<dbReference type="EMBL" id="DVFU01000092">
    <property type="protein sequence ID" value="HIQ65003.1"/>
    <property type="molecule type" value="Genomic_DNA"/>
</dbReference>
<evidence type="ECO:0000313" key="4">
    <source>
        <dbReference type="Proteomes" id="UP000886725"/>
    </source>
</evidence>
<dbReference type="SUPFAM" id="SSF51735">
    <property type="entry name" value="NAD(P)-binding Rossmann-fold domains"/>
    <property type="match status" value="1"/>
</dbReference>
<organism evidence="3 4">
    <name type="scientific">Candidatus Faecenecus gallistercoris</name>
    <dbReference type="NCBI Taxonomy" id="2840793"/>
    <lineage>
        <taxon>Bacteria</taxon>
        <taxon>Bacillati</taxon>
        <taxon>Bacillota</taxon>
        <taxon>Bacillota incertae sedis</taxon>
        <taxon>Candidatus Faecenecus</taxon>
    </lineage>
</organism>
<accession>A0A9D0YZX6</accession>
<reference evidence="3" key="2">
    <citation type="journal article" date="2021" name="PeerJ">
        <title>Extensive microbial diversity within the chicken gut microbiome revealed by metagenomics and culture.</title>
        <authorList>
            <person name="Gilroy R."/>
            <person name="Ravi A."/>
            <person name="Getino M."/>
            <person name="Pursley I."/>
            <person name="Horton D.L."/>
            <person name="Alikhan N.F."/>
            <person name="Baker D."/>
            <person name="Gharbi K."/>
            <person name="Hall N."/>
            <person name="Watson M."/>
            <person name="Adriaenssens E.M."/>
            <person name="Foster-Nyarko E."/>
            <person name="Jarju S."/>
            <person name="Secka A."/>
            <person name="Antonio M."/>
            <person name="Oren A."/>
            <person name="Chaudhuri R.R."/>
            <person name="La Ragione R."/>
            <person name="Hildebrand F."/>
            <person name="Pallen M.J."/>
        </authorList>
    </citation>
    <scope>NUCLEOTIDE SEQUENCE</scope>
    <source>
        <strain evidence="3">CHK165-10780</strain>
    </source>
</reference>
<dbReference type="PANTHER" id="PTHR42760:SF133">
    <property type="entry name" value="3-OXOACYL-[ACYL-CARRIER-PROTEIN] REDUCTASE"/>
    <property type="match status" value="1"/>
</dbReference>
<dbReference type="PRINTS" id="PR00080">
    <property type="entry name" value="SDRFAMILY"/>
</dbReference>
<sequence length="241" mass="26470">MRSVFITGATKGIGYATAKKFLENGDFVFVNYCSDDASAHVVEEEFQERFPNSFLFIKGDVSKESDVVRMSDIVQKRVAHLDVLVNNAGIAIDTTYEDKTVANFQKTLNVNLIGPFLVSKYFAPLMEVGSIINVSSTNGINTNYIESLDYDASKAGLISLTKNLSLQYAPRIRVNAVAPGWVLTPMNQNLDSEFIEEECKKTSLGRFAEPMEIANVIFFLASSEASFMTGSVVVVDGGYHG</sequence>
<proteinExistence type="inferred from homology"/>
<dbReference type="CDD" id="cd05233">
    <property type="entry name" value="SDR_c"/>
    <property type="match status" value="1"/>
</dbReference>
<evidence type="ECO:0000256" key="2">
    <source>
        <dbReference type="ARBA" id="ARBA00023002"/>
    </source>
</evidence>
<name>A0A9D0YZX6_9FIRM</name>
<dbReference type="GO" id="GO:0008206">
    <property type="term" value="P:bile acid metabolic process"/>
    <property type="evidence" value="ECO:0007669"/>
    <property type="project" value="UniProtKB-ARBA"/>
</dbReference>
<reference evidence="3" key="1">
    <citation type="submission" date="2020-10" db="EMBL/GenBank/DDBJ databases">
        <authorList>
            <person name="Gilroy R."/>
        </authorList>
    </citation>
    <scope>NUCLEOTIDE SEQUENCE</scope>
    <source>
        <strain evidence="3">CHK165-10780</strain>
    </source>
</reference>
<dbReference type="PRINTS" id="PR00081">
    <property type="entry name" value="GDHRDH"/>
</dbReference>
<evidence type="ECO:0000256" key="1">
    <source>
        <dbReference type="ARBA" id="ARBA00006484"/>
    </source>
</evidence>
<evidence type="ECO:0000313" key="3">
    <source>
        <dbReference type="EMBL" id="HIQ65003.1"/>
    </source>
</evidence>